<dbReference type="Gene3D" id="3.40.50.2020">
    <property type="match status" value="1"/>
</dbReference>
<name>A0A1H4AVW5_9FLAO</name>
<dbReference type="Proteomes" id="UP000198820">
    <property type="component" value="Unassembled WGS sequence"/>
</dbReference>
<dbReference type="InterPro" id="IPR000836">
    <property type="entry name" value="PRTase_dom"/>
</dbReference>
<keyword evidence="2" id="KW-0808">Transferase</keyword>
<evidence type="ECO:0000313" key="2">
    <source>
        <dbReference type="EMBL" id="SEA40023.1"/>
    </source>
</evidence>
<dbReference type="AlphaFoldDB" id="A0A1H4AVW5"/>
<evidence type="ECO:0000259" key="1">
    <source>
        <dbReference type="Pfam" id="PF00156"/>
    </source>
</evidence>
<protein>
    <submittedName>
        <fullName evidence="2">Pyrimidine operon attenuation protein / uracil phosphoribosyltransferase</fullName>
    </submittedName>
</protein>
<dbReference type="Pfam" id="PF00156">
    <property type="entry name" value="Pribosyltran"/>
    <property type="match status" value="1"/>
</dbReference>
<dbReference type="CDD" id="cd06223">
    <property type="entry name" value="PRTases_typeI"/>
    <property type="match status" value="1"/>
</dbReference>
<dbReference type="STRING" id="908615.SAMN05421540_105164"/>
<dbReference type="InterPro" id="IPR050137">
    <property type="entry name" value="PyrR_bifunctional"/>
</dbReference>
<sequence>MTDRVKILNHQEIMQKLKRMSYQILESNINEKHIIVAGICENGYHIAKIISDFLKEISDLDVRLCQIEIDKKSPINSVSIDIDEDEYRDQSVIIVDDVLKSGSTLIYSVNHFLKTNLKQLKTVVLIDRAHKKFPIQADFKGLSLSTTMLSHVEVSQNEQEEFSAHLVS</sequence>
<gene>
    <name evidence="2" type="ORF">SAMN05421540_105164</name>
</gene>
<evidence type="ECO:0000313" key="3">
    <source>
        <dbReference type="Proteomes" id="UP000198820"/>
    </source>
</evidence>
<dbReference type="EMBL" id="FNQF01000005">
    <property type="protein sequence ID" value="SEA40023.1"/>
    <property type="molecule type" value="Genomic_DNA"/>
</dbReference>
<organism evidence="2 3">
    <name type="scientific">Psychroflexus halocasei</name>
    <dbReference type="NCBI Taxonomy" id="908615"/>
    <lineage>
        <taxon>Bacteria</taxon>
        <taxon>Pseudomonadati</taxon>
        <taxon>Bacteroidota</taxon>
        <taxon>Flavobacteriia</taxon>
        <taxon>Flavobacteriales</taxon>
        <taxon>Flavobacteriaceae</taxon>
        <taxon>Psychroflexus</taxon>
    </lineage>
</organism>
<accession>A0A1H4AVW5</accession>
<dbReference type="RefSeq" id="WP_093244040.1">
    <property type="nucleotide sequence ID" value="NZ_FNQF01000005.1"/>
</dbReference>
<dbReference type="PANTHER" id="PTHR11608:SF0">
    <property type="entry name" value="BIFUNCTIONAL PROTEIN PYRR"/>
    <property type="match status" value="1"/>
</dbReference>
<keyword evidence="2" id="KW-0328">Glycosyltransferase</keyword>
<reference evidence="2 3" key="1">
    <citation type="submission" date="2016-10" db="EMBL/GenBank/DDBJ databases">
        <authorList>
            <person name="de Groot N.N."/>
        </authorList>
    </citation>
    <scope>NUCLEOTIDE SEQUENCE [LARGE SCALE GENOMIC DNA]</scope>
    <source>
        <strain evidence="2 3">DSM 23581</strain>
    </source>
</reference>
<feature type="domain" description="Phosphoribosyltransferase" evidence="1">
    <location>
        <begin position="7"/>
        <end position="145"/>
    </location>
</feature>
<keyword evidence="3" id="KW-1185">Reference proteome</keyword>
<proteinExistence type="predicted"/>
<dbReference type="GO" id="GO:0016757">
    <property type="term" value="F:glycosyltransferase activity"/>
    <property type="evidence" value="ECO:0007669"/>
    <property type="project" value="UniProtKB-KW"/>
</dbReference>
<dbReference type="SUPFAM" id="SSF53271">
    <property type="entry name" value="PRTase-like"/>
    <property type="match status" value="1"/>
</dbReference>
<dbReference type="PANTHER" id="PTHR11608">
    <property type="entry name" value="BIFUNCTIONAL PROTEIN PYRR"/>
    <property type="match status" value="1"/>
</dbReference>
<dbReference type="InterPro" id="IPR029057">
    <property type="entry name" value="PRTase-like"/>
</dbReference>